<feature type="signal peptide" evidence="1">
    <location>
        <begin position="1"/>
        <end position="25"/>
    </location>
</feature>
<feature type="chain" id="PRO_5005317976" description="Lipoprotein" evidence="1">
    <location>
        <begin position="26"/>
        <end position="297"/>
    </location>
</feature>
<evidence type="ECO:0000313" key="2">
    <source>
        <dbReference type="EMBL" id="KMW57486.1"/>
    </source>
</evidence>
<dbReference type="PATRIC" id="fig|1675527.3.peg.2572"/>
<dbReference type="Proteomes" id="UP000037178">
    <property type="component" value="Unassembled WGS sequence"/>
</dbReference>
<organism evidence="2 3">
    <name type="scientific">Candidatus Rhodobacter oscarellae</name>
    <dbReference type="NCBI Taxonomy" id="1675527"/>
    <lineage>
        <taxon>Bacteria</taxon>
        <taxon>Pseudomonadati</taxon>
        <taxon>Pseudomonadota</taxon>
        <taxon>Alphaproteobacteria</taxon>
        <taxon>Rhodobacterales</taxon>
        <taxon>Rhodobacter group</taxon>
        <taxon>Rhodobacter</taxon>
    </lineage>
</organism>
<name>A0A0J9E3V8_9RHOB</name>
<dbReference type="PROSITE" id="PS51257">
    <property type="entry name" value="PROKAR_LIPOPROTEIN"/>
    <property type="match status" value="1"/>
</dbReference>
<dbReference type="AlphaFoldDB" id="A0A0J9E3V8"/>
<keyword evidence="3" id="KW-1185">Reference proteome</keyword>
<keyword evidence="1" id="KW-0732">Signal</keyword>
<accession>A0A0J9E3V8</accession>
<dbReference type="OrthoDB" id="7367020at2"/>
<evidence type="ECO:0000313" key="3">
    <source>
        <dbReference type="Proteomes" id="UP000037178"/>
    </source>
</evidence>
<protein>
    <recommendedName>
        <fullName evidence="4">Lipoprotein</fullName>
    </recommendedName>
</protein>
<comment type="caution">
    <text evidence="2">The sequence shown here is derived from an EMBL/GenBank/DDBJ whole genome shotgun (WGS) entry which is preliminary data.</text>
</comment>
<sequence length="297" mass="30842">MISKANKTAASVLIAATALSGCANSTIHKTSQLGEFNMLALDAKQRLVISGRRPVYKDPKTGYFTGGEYVICSEPSPDALVAASSYAASTFSDADDTNLSAAFGTGEAASSLGVRTQTIQLLRDGYFRICEAYLNGAIGQEEYRRVIAAIDVFMITLVGIQAIGGVIKSEPVQVSAGSNSTSSLVTSGAELTDAQKQVLQEALDTNAADRTDAQNALIQEAIDGSGGNTSAVNAGGVQTDSSVGSLTFNVAGLTNDADRTAFITALGMANKLSDKQVAGIKEIVSLYLRQRPPGLAR</sequence>
<dbReference type="RefSeq" id="WP_049643209.1">
    <property type="nucleotide sequence ID" value="NZ_LFTY01000002.1"/>
</dbReference>
<proteinExistence type="predicted"/>
<reference evidence="2 3" key="1">
    <citation type="submission" date="2015-06" db="EMBL/GenBank/DDBJ databases">
        <title>Draft genome sequence of an Alphaproteobacteria species associated to the Mediterranean sponge Oscarella lobularis.</title>
        <authorList>
            <person name="Jourda C."/>
            <person name="Santini S."/>
            <person name="Claverie J.-M."/>
        </authorList>
    </citation>
    <scope>NUCLEOTIDE SEQUENCE [LARGE SCALE GENOMIC DNA]</scope>
    <source>
        <strain evidence="2">IGS</strain>
    </source>
</reference>
<evidence type="ECO:0008006" key="4">
    <source>
        <dbReference type="Google" id="ProtNLM"/>
    </source>
</evidence>
<evidence type="ECO:0000256" key="1">
    <source>
        <dbReference type="SAM" id="SignalP"/>
    </source>
</evidence>
<gene>
    <name evidence="2" type="ORF">AIOL_002451</name>
</gene>
<dbReference type="STRING" id="1675527.AIOL_002451"/>
<dbReference type="EMBL" id="LFTY01000002">
    <property type="protein sequence ID" value="KMW57486.1"/>
    <property type="molecule type" value="Genomic_DNA"/>
</dbReference>